<accession>A0ABQ8K6V3</accession>
<dbReference type="Gene3D" id="3.30.710.10">
    <property type="entry name" value="Potassium Channel Kv1.1, Chain A"/>
    <property type="match status" value="1"/>
</dbReference>
<dbReference type="EMBL" id="JADCUA010000022">
    <property type="protein sequence ID" value="KAH9832263.1"/>
    <property type="molecule type" value="Genomic_DNA"/>
</dbReference>
<evidence type="ECO:0000313" key="2">
    <source>
        <dbReference type="EMBL" id="KAH9832263.1"/>
    </source>
</evidence>
<dbReference type="PANTHER" id="PTHR24413">
    <property type="entry name" value="SPECKLE-TYPE POZ PROTEIN"/>
    <property type="match status" value="1"/>
</dbReference>
<dbReference type="InterPro" id="IPR011333">
    <property type="entry name" value="SKP1/BTB/POZ_sf"/>
</dbReference>
<dbReference type="Proteomes" id="UP000814176">
    <property type="component" value="Unassembled WGS sequence"/>
</dbReference>
<keyword evidence="3" id="KW-1185">Reference proteome</keyword>
<sequence>MRWPRAPASCMPRCVMKVPSLRPSAMSGVDDSLDRDLAPQAAGETQPTWSITSMSCSKPAFPWQAFNPAVKLPDTRNDALRSAVLSSIATGNFTDTRFFVPARHSQSGNVTGLLPLYVNSMMFRRASDEFDKMLSGGFCESVSASFAAEPTFGKLEVPIDEYGYESDSDLGDAEDEPSNDETTKHAAPSAVQDSSTEEDDQRARNIIDSSGETTANREKNQQAVQTAQSVKVDAASGSAQRSPSGCIGRTVFVKDMAYKTWVALIAYLYTGQIKFSPLQSRAISLPNQPNTSNDDTSYFEMNQCSPKSMYRLADKYGLDSLKSQALEKIRSELVPDNILKELFSTFTSRYPEIQQLQVDFLCDHIHTSDAMATMPEWIAMIAQGHLPHSQHVVSTLLLNMASKIPKPFSTVSDKRPVAPLPKRK</sequence>
<evidence type="ECO:0000313" key="3">
    <source>
        <dbReference type="Proteomes" id="UP000814176"/>
    </source>
</evidence>
<evidence type="ECO:0008006" key="4">
    <source>
        <dbReference type="Google" id="ProtNLM"/>
    </source>
</evidence>
<name>A0ABQ8K6V3_9APHY</name>
<protein>
    <recommendedName>
        <fullName evidence="4">BTB domain-containing protein</fullName>
    </recommendedName>
</protein>
<gene>
    <name evidence="2" type="ORF">C8Q71DRAFT_778186</name>
</gene>
<feature type="region of interest" description="Disordered" evidence="1">
    <location>
        <begin position="163"/>
        <end position="243"/>
    </location>
</feature>
<reference evidence="2 3" key="1">
    <citation type="journal article" date="2021" name="Environ. Microbiol.">
        <title>Gene family expansions and transcriptome signatures uncover fungal adaptations to wood decay.</title>
        <authorList>
            <person name="Hage H."/>
            <person name="Miyauchi S."/>
            <person name="Viragh M."/>
            <person name="Drula E."/>
            <person name="Min B."/>
            <person name="Chaduli D."/>
            <person name="Navarro D."/>
            <person name="Favel A."/>
            <person name="Norest M."/>
            <person name="Lesage-Meessen L."/>
            <person name="Balint B."/>
            <person name="Merenyi Z."/>
            <person name="de Eugenio L."/>
            <person name="Morin E."/>
            <person name="Martinez A.T."/>
            <person name="Baldrian P."/>
            <person name="Stursova M."/>
            <person name="Martinez M.J."/>
            <person name="Novotny C."/>
            <person name="Magnuson J.K."/>
            <person name="Spatafora J.W."/>
            <person name="Maurice S."/>
            <person name="Pangilinan J."/>
            <person name="Andreopoulos W."/>
            <person name="LaButti K."/>
            <person name="Hundley H."/>
            <person name="Na H."/>
            <person name="Kuo A."/>
            <person name="Barry K."/>
            <person name="Lipzen A."/>
            <person name="Henrissat B."/>
            <person name="Riley R."/>
            <person name="Ahrendt S."/>
            <person name="Nagy L.G."/>
            <person name="Grigoriev I.V."/>
            <person name="Martin F."/>
            <person name="Rosso M.N."/>
        </authorList>
    </citation>
    <scope>NUCLEOTIDE SEQUENCE [LARGE SCALE GENOMIC DNA]</scope>
    <source>
        <strain evidence="2 3">CIRM-BRFM 1785</strain>
    </source>
</reference>
<evidence type="ECO:0000256" key="1">
    <source>
        <dbReference type="SAM" id="MobiDB-lite"/>
    </source>
</evidence>
<feature type="compositionally biased region" description="Acidic residues" evidence="1">
    <location>
        <begin position="163"/>
        <end position="179"/>
    </location>
</feature>
<organism evidence="2 3">
    <name type="scientific">Rhodofomes roseus</name>
    <dbReference type="NCBI Taxonomy" id="34475"/>
    <lineage>
        <taxon>Eukaryota</taxon>
        <taxon>Fungi</taxon>
        <taxon>Dikarya</taxon>
        <taxon>Basidiomycota</taxon>
        <taxon>Agaricomycotina</taxon>
        <taxon>Agaricomycetes</taxon>
        <taxon>Polyporales</taxon>
        <taxon>Rhodofomes</taxon>
    </lineage>
</organism>
<comment type="caution">
    <text evidence="2">The sequence shown here is derived from an EMBL/GenBank/DDBJ whole genome shotgun (WGS) entry which is preliminary data.</text>
</comment>
<dbReference type="GeneID" id="72005494"/>
<dbReference type="RefSeq" id="XP_047775282.1">
    <property type="nucleotide sequence ID" value="XM_047924762.1"/>
</dbReference>
<proteinExistence type="predicted"/>